<dbReference type="EMBL" id="VSRR010008880">
    <property type="protein sequence ID" value="MPC49453.1"/>
    <property type="molecule type" value="Genomic_DNA"/>
</dbReference>
<comment type="caution">
    <text evidence="1">The sequence shown here is derived from an EMBL/GenBank/DDBJ whole genome shotgun (WGS) entry which is preliminary data.</text>
</comment>
<dbReference type="AlphaFoldDB" id="A0A5B7FWT5"/>
<keyword evidence="2" id="KW-1185">Reference proteome</keyword>
<reference evidence="1 2" key="1">
    <citation type="submission" date="2019-05" db="EMBL/GenBank/DDBJ databases">
        <title>Another draft genome of Portunus trituberculatus and its Hox gene families provides insights of decapod evolution.</title>
        <authorList>
            <person name="Jeong J.-H."/>
            <person name="Song I."/>
            <person name="Kim S."/>
            <person name="Choi T."/>
            <person name="Kim D."/>
            <person name="Ryu S."/>
            <person name="Kim W."/>
        </authorList>
    </citation>
    <scope>NUCLEOTIDE SEQUENCE [LARGE SCALE GENOMIC DNA]</scope>
    <source>
        <tissue evidence="1">Muscle</tissue>
    </source>
</reference>
<name>A0A5B7FWT5_PORTR</name>
<protein>
    <submittedName>
        <fullName evidence="1">Uncharacterized protein</fullName>
    </submittedName>
</protein>
<accession>A0A5B7FWT5</accession>
<dbReference type="Proteomes" id="UP000324222">
    <property type="component" value="Unassembled WGS sequence"/>
</dbReference>
<sequence>MPFTGVIKVFPSRASLTLRHTRLASLRRCRHPPRKPEYMQTEELQQQCKGSGQCSALHNYFPPLPPSPHPALLSPAHHTPRPARCCGHCRTTIPHSFSSYL</sequence>
<evidence type="ECO:0000313" key="2">
    <source>
        <dbReference type="Proteomes" id="UP000324222"/>
    </source>
</evidence>
<gene>
    <name evidence="1" type="ORF">E2C01_043255</name>
</gene>
<organism evidence="1 2">
    <name type="scientific">Portunus trituberculatus</name>
    <name type="common">Swimming crab</name>
    <name type="synonym">Neptunus trituberculatus</name>
    <dbReference type="NCBI Taxonomy" id="210409"/>
    <lineage>
        <taxon>Eukaryota</taxon>
        <taxon>Metazoa</taxon>
        <taxon>Ecdysozoa</taxon>
        <taxon>Arthropoda</taxon>
        <taxon>Crustacea</taxon>
        <taxon>Multicrustacea</taxon>
        <taxon>Malacostraca</taxon>
        <taxon>Eumalacostraca</taxon>
        <taxon>Eucarida</taxon>
        <taxon>Decapoda</taxon>
        <taxon>Pleocyemata</taxon>
        <taxon>Brachyura</taxon>
        <taxon>Eubrachyura</taxon>
        <taxon>Portunoidea</taxon>
        <taxon>Portunidae</taxon>
        <taxon>Portuninae</taxon>
        <taxon>Portunus</taxon>
    </lineage>
</organism>
<proteinExistence type="predicted"/>
<evidence type="ECO:0000313" key="1">
    <source>
        <dbReference type="EMBL" id="MPC49453.1"/>
    </source>
</evidence>